<keyword evidence="4" id="KW-0378">Hydrolase</keyword>
<evidence type="ECO:0000256" key="4">
    <source>
        <dbReference type="ARBA" id="ARBA00022801"/>
    </source>
</evidence>
<evidence type="ECO:0000259" key="9">
    <source>
        <dbReference type="PROSITE" id="PS50207"/>
    </source>
</evidence>
<dbReference type="PANTHER" id="PTHR47901">
    <property type="entry name" value="CASPASE RECRUITMENT DOMAIN-CONTAINING PROTEIN 18"/>
    <property type="match status" value="1"/>
</dbReference>
<evidence type="ECO:0000256" key="7">
    <source>
        <dbReference type="RuleBase" id="RU003971"/>
    </source>
</evidence>
<dbReference type="Gene3D" id="3.40.50.1460">
    <property type="match status" value="1"/>
</dbReference>
<evidence type="ECO:0000256" key="3">
    <source>
        <dbReference type="ARBA" id="ARBA00022703"/>
    </source>
</evidence>
<keyword evidence="2" id="KW-0645">Protease</keyword>
<dbReference type="PROSITE" id="PS50208">
    <property type="entry name" value="CASPASE_P20"/>
    <property type="match status" value="1"/>
</dbReference>
<dbReference type="AlphaFoldDB" id="A0AAN9ACN6"/>
<protein>
    <submittedName>
        <fullName evidence="11">Uncharacterized protein</fullName>
    </submittedName>
</protein>
<dbReference type="InterPro" id="IPR002138">
    <property type="entry name" value="Pept_C14_p10"/>
</dbReference>
<dbReference type="EMBL" id="JAXCGZ010005750">
    <property type="protein sequence ID" value="KAK7080920.1"/>
    <property type="molecule type" value="Genomic_DNA"/>
</dbReference>
<evidence type="ECO:0000256" key="8">
    <source>
        <dbReference type="SAM" id="MobiDB-lite"/>
    </source>
</evidence>
<dbReference type="GO" id="GO:0004197">
    <property type="term" value="F:cysteine-type endopeptidase activity"/>
    <property type="evidence" value="ECO:0007669"/>
    <property type="project" value="InterPro"/>
</dbReference>
<dbReference type="SUPFAM" id="SSF52129">
    <property type="entry name" value="Caspase-like"/>
    <property type="match status" value="1"/>
</dbReference>
<evidence type="ECO:0000256" key="5">
    <source>
        <dbReference type="ARBA" id="ARBA00022807"/>
    </source>
</evidence>
<evidence type="ECO:0000313" key="11">
    <source>
        <dbReference type="EMBL" id="KAK7080920.1"/>
    </source>
</evidence>
<dbReference type="Proteomes" id="UP001381693">
    <property type="component" value="Unassembled WGS sequence"/>
</dbReference>
<keyword evidence="5" id="KW-0788">Thiol protease</keyword>
<dbReference type="InterPro" id="IPR011029">
    <property type="entry name" value="DEATH-like_dom_sf"/>
</dbReference>
<dbReference type="Pfam" id="PF00656">
    <property type="entry name" value="Peptidase_C14"/>
    <property type="match status" value="1"/>
</dbReference>
<sequence length="703" mass="80312">MEENTRCLLRKEAEFITRAIIDSGLFQSIVYELKENEGIDPGDAIYILNAEATKTSKIRNLLMHLERCEIGAFETFKKVLLQVGLFEVVKRLDPGMIDSQRSCFSARDDINLQMLPNKRNSMEVPPVDKVDSLPQLPRRASLPVKPNLPDGNGNPFTSQQSLSVVVKPAKVLGGSHYGEENLYKNSSMPRGLVFLVNYKDFRNNEQPTREGSEKDVKHLTLLFTQMGYEIPEVHVNLTKYETVKALREFKNLEKHKSVDSCVIIIMSHGRDDKSFYTSDNEFLNVNDIIERFNNRECEALKGKPKIFIFQYCRGTTADIGVPFETRLATFDRGLPAETDSAYQSQVVIGRDPTFTDMYIIYSTVEGFESFRSPQRGSWLMEAICMVFMEHAHDKELETLMKKVSRIVRQNYSDDGYKQVCEYTQRGFDRHFYFNPLPLNSIGTLCLRSLTKALPESADSHENHVSPLFYQHRRHLRPRSRSRSRGCSPDPFGSPRLSRQRNISGASSSSECFDQEIDPTLLTTKSISERARCHSGKQRTGSENVYGLQYHIDDPLAEYNRSFSETVLESQNYASNPSEFPRNEVFNDKPNSNTCDTVDHSQGNAEIRNGGMPQLQVQISDINMNEAAAVEFESGTRYSIKRQLSFPSSNETLQKLNDVKKYLQVHDSDPELVKPLQRIESFVNKKKYEGKRRKKDGDAASLEY</sequence>
<dbReference type="PRINTS" id="PR00376">
    <property type="entry name" value="IL1BCENZYME"/>
</dbReference>
<evidence type="ECO:0000256" key="1">
    <source>
        <dbReference type="ARBA" id="ARBA00010134"/>
    </source>
</evidence>
<dbReference type="InterPro" id="IPR001309">
    <property type="entry name" value="Pept_C14_p20"/>
</dbReference>
<dbReference type="GO" id="GO:0006508">
    <property type="term" value="P:proteolysis"/>
    <property type="evidence" value="ECO:0007669"/>
    <property type="project" value="UniProtKB-KW"/>
</dbReference>
<feature type="compositionally biased region" description="Basic residues" evidence="8">
    <location>
        <begin position="470"/>
        <end position="483"/>
    </location>
</feature>
<evidence type="ECO:0000259" key="10">
    <source>
        <dbReference type="PROSITE" id="PS50208"/>
    </source>
</evidence>
<dbReference type="PROSITE" id="PS50207">
    <property type="entry name" value="CASPASE_P10"/>
    <property type="match status" value="1"/>
</dbReference>
<feature type="domain" description="Caspase family p20" evidence="10">
    <location>
        <begin position="189"/>
        <end position="316"/>
    </location>
</feature>
<dbReference type="InterPro" id="IPR016129">
    <property type="entry name" value="Caspase_his_AS"/>
</dbReference>
<dbReference type="PROSITE" id="PS01121">
    <property type="entry name" value="CASPASE_HIS"/>
    <property type="match status" value="1"/>
</dbReference>
<dbReference type="SMART" id="SM00115">
    <property type="entry name" value="CASc"/>
    <property type="match status" value="1"/>
</dbReference>
<feature type="domain" description="Caspase family p10" evidence="9">
    <location>
        <begin position="347"/>
        <end position="435"/>
    </location>
</feature>
<name>A0AAN9ACN6_HALRR</name>
<accession>A0AAN9ACN6</accession>
<proteinExistence type="inferred from homology"/>
<comment type="similarity">
    <text evidence="1 7">Belongs to the peptidase C14A family.</text>
</comment>
<organism evidence="11 12">
    <name type="scientific">Halocaridina rubra</name>
    <name type="common">Hawaiian red shrimp</name>
    <dbReference type="NCBI Taxonomy" id="373956"/>
    <lineage>
        <taxon>Eukaryota</taxon>
        <taxon>Metazoa</taxon>
        <taxon>Ecdysozoa</taxon>
        <taxon>Arthropoda</taxon>
        <taxon>Crustacea</taxon>
        <taxon>Multicrustacea</taxon>
        <taxon>Malacostraca</taxon>
        <taxon>Eumalacostraca</taxon>
        <taxon>Eucarida</taxon>
        <taxon>Decapoda</taxon>
        <taxon>Pleocyemata</taxon>
        <taxon>Caridea</taxon>
        <taxon>Atyoidea</taxon>
        <taxon>Atyidae</taxon>
        <taxon>Halocaridina</taxon>
    </lineage>
</organism>
<dbReference type="GO" id="GO:0006915">
    <property type="term" value="P:apoptotic process"/>
    <property type="evidence" value="ECO:0007669"/>
    <property type="project" value="UniProtKB-KW"/>
</dbReference>
<gene>
    <name evidence="11" type="ORF">SK128_000721</name>
</gene>
<comment type="caution">
    <text evidence="11">The sequence shown here is derived from an EMBL/GenBank/DDBJ whole genome shotgun (WGS) entry which is preliminary data.</text>
</comment>
<keyword evidence="6" id="KW-0865">Zymogen</keyword>
<feature type="region of interest" description="Disordered" evidence="8">
    <location>
        <begin position="468"/>
        <end position="510"/>
    </location>
</feature>
<evidence type="ECO:0000256" key="6">
    <source>
        <dbReference type="ARBA" id="ARBA00023145"/>
    </source>
</evidence>
<dbReference type="PANTHER" id="PTHR47901:SF8">
    <property type="entry name" value="CASPASE-3"/>
    <property type="match status" value="1"/>
</dbReference>
<dbReference type="InterPro" id="IPR011600">
    <property type="entry name" value="Pept_C14_caspase"/>
</dbReference>
<dbReference type="InterPro" id="IPR002398">
    <property type="entry name" value="Pept_C14"/>
</dbReference>
<feature type="region of interest" description="Disordered" evidence="8">
    <location>
        <begin position="684"/>
        <end position="703"/>
    </location>
</feature>
<dbReference type="InterPro" id="IPR015917">
    <property type="entry name" value="Pept_C14A"/>
</dbReference>
<keyword evidence="12" id="KW-1185">Reference proteome</keyword>
<evidence type="ECO:0000256" key="2">
    <source>
        <dbReference type="ARBA" id="ARBA00022670"/>
    </source>
</evidence>
<dbReference type="Gene3D" id="1.10.533.10">
    <property type="entry name" value="Death Domain, Fas"/>
    <property type="match status" value="1"/>
</dbReference>
<feature type="compositionally biased region" description="Basic residues" evidence="8">
    <location>
        <begin position="684"/>
        <end position="693"/>
    </location>
</feature>
<dbReference type="InterPro" id="IPR029030">
    <property type="entry name" value="Caspase-like_dom_sf"/>
</dbReference>
<keyword evidence="3" id="KW-0053">Apoptosis</keyword>
<feature type="compositionally biased region" description="Polar residues" evidence="8">
    <location>
        <begin position="499"/>
        <end position="510"/>
    </location>
</feature>
<evidence type="ECO:0000313" key="12">
    <source>
        <dbReference type="Proteomes" id="UP001381693"/>
    </source>
</evidence>
<reference evidence="11 12" key="1">
    <citation type="submission" date="2023-11" db="EMBL/GenBank/DDBJ databases">
        <title>Halocaridina rubra genome assembly.</title>
        <authorList>
            <person name="Smith C."/>
        </authorList>
    </citation>
    <scope>NUCLEOTIDE SEQUENCE [LARGE SCALE GENOMIC DNA]</scope>
    <source>
        <strain evidence="11">EP-1</strain>
        <tissue evidence="11">Whole</tissue>
    </source>
</reference>